<accession>A0A066ZYD0</accession>
<sequence>MTVLQSLYYLDLLGTVVFAITGLLAASGKQLDLFGALFVALVTAVGGGTVRDLLLGQPVFWIQHNIYIYLVLITTLFVFFYSKRFRLPIPLLLYLDALGLAVFTVLGAQKSLSLGFSVPIVIMTAVMTGVLGGVIRDVLVGEVPLIFRKEIYATASFLGAILYVAGRQLPISSDLLIVVSVGFIFIYRVWAVRYNHSLPAFDTEKRN</sequence>
<dbReference type="PANTHER" id="PTHR30506:SF3">
    <property type="entry name" value="UPF0126 INNER MEMBRANE PROTEIN YADS-RELATED"/>
    <property type="match status" value="1"/>
</dbReference>
<feature type="transmembrane region" description="Helical" evidence="7">
    <location>
        <begin position="151"/>
        <end position="169"/>
    </location>
</feature>
<reference evidence="9 10" key="1">
    <citation type="submission" date="2014-04" db="EMBL/GenBank/DDBJ databases">
        <title>Draft genome sequence of Hydrogenovibrio marinus MH-110, a model organism for aerobic H2 metabolism.</title>
        <authorList>
            <person name="Cha H.J."/>
            <person name="Jo B.H."/>
            <person name="Hwang B.H."/>
        </authorList>
    </citation>
    <scope>NUCLEOTIDE SEQUENCE [LARGE SCALE GENOMIC DNA]</scope>
    <source>
        <strain evidence="9 10">MH-110</strain>
    </source>
</reference>
<feature type="transmembrane region" description="Helical" evidence="7">
    <location>
        <begin position="175"/>
        <end position="191"/>
    </location>
</feature>
<dbReference type="EMBL" id="JMIU01000001">
    <property type="protein sequence ID" value="KDN95110.1"/>
    <property type="molecule type" value="Genomic_DNA"/>
</dbReference>
<evidence type="ECO:0000256" key="3">
    <source>
        <dbReference type="ARBA" id="ARBA00022475"/>
    </source>
</evidence>
<comment type="similarity">
    <text evidence="2">Belongs to the UPF0126 family.</text>
</comment>
<dbReference type="InterPro" id="IPR005115">
    <property type="entry name" value="Gly_transporter"/>
</dbReference>
<comment type="caution">
    <text evidence="9">The sequence shown here is derived from an EMBL/GenBank/DDBJ whole genome shotgun (WGS) entry which is preliminary data.</text>
</comment>
<evidence type="ECO:0000313" key="10">
    <source>
        <dbReference type="Proteomes" id="UP000027341"/>
    </source>
</evidence>
<gene>
    <name evidence="9" type="ORF">EI16_02020</name>
</gene>
<feature type="domain" description="Glycine transporter" evidence="8">
    <location>
        <begin position="94"/>
        <end position="165"/>
    </location>
</feature>
<evidence type="ECO:0000256" key="1">
    <source>
        <dbReference type="ARBA" id="ARBA00004651"/>
    </source>
</evidence>
<dbReference type="Pfam" id="PF03458">
    <property type="entry name" value="Gly_transporter"/>
    <property type="match status" value="2"/>
</dbReference>
<feature type="transmembrane region" description="Helical" evidence="7">
    <location>
        <begin position="6"/>
        <end position="26"/>
    </location>
</feature>
<evidence type="ECO:0000259" key="8">
    <source>
        <dbReference type="Pfam" id="PF03458"/>
    </source>
</evidence>
<keyword evidence="10" id="KW-1185">Reference proteome</keyword>
<protein>
    <submittedName>
        <fullName evidence="9">Membrane protein</fullName>
    </submittedName>
</protein>
<evidence type="ECO:0000256" key="4">
    <source>
        <dbReference type="ARBA" id="ARBA00022692"/>
    </source>
</evidence>
<evidence type="ECO:0000256" key="6">
    <source>
        <dbReference type="ARBA" id="ARBA00023136"/>
    </source>
</evidence>
<dbReference type="AlphaFoldDB" id="A0A066ZYD0"/>
<name>A0A066ZYD0_HYDMR</name>
<evidence type="ECO:0000256" key="5">
    <source>
        <dbReference type="ARBA" id="ARBA00022989"/>
    </source>
</evidence>
<keyword evidence="3" id="KW-1003">Cell membrane</keyword>
<proteinExistence type="inferred from homology"/>
<keyword evidence="4 7" id="KW-0812">Transmembrane</keyword>
<organism evidence="9 10">
    <name type="scientific">Hydrogenovibrio marinus</name>
    <dbReference type="NCBI Taxonomy" id="28885"/>
    <lineage>
        <taxon>Bacteria</taxon>
        <taxon>Pseudomonadati</taxon>
        <taxon>Pseudomonadota</taxon>
        <taxon>Gammaproteobacteria</taxon>
        <taxon>Thiotrichales</taxon>
        <taxon>Piscirickettsiaceae</taxon>
        <taxon>Hydrogenovibrio</taxon>
    </lineage>
</organism>
<dbReference type="STRING" id="28885.EI16_02020"/>
<feature type="transmembrane region" description="Helical" evidence="7">
    <location>
        <begin position="66"/>
        <end position="82"/>
    </location>
</feature>
<dbReference type="Proteomes" id="UP000027341">
    <property type="component" value="Unassembled WGS sequence"/>
</dbReference>
<feature type="transmembrane region" description="Helical" evidence="7">
    <location>
        <begin position="33"/>
        <end position="54"/>
    </location>
</feature>
<dbReference type="RefSeq" id="WP_029908893.1">
    <property type="nucleotide sequence ID" value="NZ_AP020335.1"/>
</dbReference>
<dbReference type="PANTHER" id="PTHR30506">
    <property type="entry name" value="INNER MEMBRANE PROTEIN"/>
    <property type="match status" value="1"/>
</dbReference>
<comment type="subcellular location">
    <subcellularLocation>
        <location evidence="1">Cell membrane</location>
        <topology evidence="1">Multi-pass membrane protein</topology>
    </subcellularLocation>
</comment>
<feature type="transmembrane region" description="Helical" evidence="7">
    <location>
        <begin position="89"/>
        <end position="108"/>
    </location>
</feature>
<keyword evidence="6 7" id="KW-0472">Membrane</keyword>
<keyword evidence="5 7" id="KW-1133">Transmembrane helix</keyword>
<feature type="transmembrane region" description="Helical" evidence="7">
    <location>
        <begin position="114"/>
        <end position="139"/>
    </location>
</feature>
<feature type="domain" description="Glycine transporter" evidence="8">
    <location>
        <begin position="9"/>
        <end position="81"/>
    </location>
</feature>
<evidence type="ECO:0000313" key="9">
    <source>
        <dbReference type="EMBL" id="KDN95110.1"/>
    </source>
</evidence>
<evidence type="ECO:0000256" key="2">
    <source>
        <dbReference type="ARBA" id="ARBA00008193"/>
    </source>
</evidence>
<dbReference type="GO" id="GO:0005886">
    <property type="term" value="C:plasma membrane"/>
    <property type="evidence" value="ECO:0007669"/>
    <property type="project" value="UniProtKB-SubCell"/>
</dbReference>
<evidence type="ECO:0000256" key="7">
    <source>
        <dbReference type="SAM" id="Phobius"/>
    </source>
</evidence>